<dbReference type="PROSITE" id="PS50262">
    <property type="entry name" value="G_PROTEIN_RECEP_F1_2"/>
    <property type="match status" value="1"/>
</dbReference>
<dbReference type="Proteomes" id="UP001176961">
    <property type="component" value="Unassembled WGS sequence"/>
</dbReference>
<keyword evidence="6 11" id="KW-0472">Membrane</keyword>
<sequence>MAGDIPRRKRRGGAPSAAQNRGMACPRPADASADSILAALRLLPSTSTGSTANDSAYPNCSCYDMEQLITKQFDVFLYCEPFPFYHPIYTQVIYILLFSTTILLALIGNFTVIWIVLRHEQMRTVTNCYLLNLAVADASISILNTGFSWSYNFYYVWKLGSFYCRFNNMMGITPICASVFTMIVMSIDRYWAIVHPMRRRPGKHATVAVICLIWILAIICGIPAFLASKLELNYFYDGETLFADTLCLSDNYPDGNSQTSTFGALYNNGLIAVQYLLPLMVLTCAYYRVGVVLRRDQAVGDSRHAKSIAAKRKAAFMLALVVFIFMVVWLPYNAYFLLSSILPLPENRKTGLYIYINIYWLGMSSTVFNPIIYYFMNRRFRVGFRHVFRWLPWLKSSREEYLSVLSTTGRHYTPSALYEL</sequence>
<proteinExistence type="inferred from homology"/>
<evidence type="ECO:0000256" key="5">
    <source>
        <dbReference type="ARBA" id="ARBA00023040"/>
    </source>
</evidence>
<dbReference type="GO" id="GO:0004995">
    <property type="term" value="F:tachykinin receptor activity"/>
    <property type="evidence" value="ECO:0007669"/>
    <property type="project" value="InterPro"/>
</dbReference>
<dbReference type="PRINTS" id="PR00244">
    <property type="entry name" value="NEUROKININR"/>
</dbReference>
<feature type="transmembrane region" description="Helical" evidence="11">
    <location>
        <begin position="92"/>
        <end position="117"/>
    </location>
</feature>
<evidence type="ECO:0000256" key="4">
    <source>
        <dbReference type="ARBA" id="ARBA00022989"/>
    </source>
</evidence>
<keyword evidence="5 9" id="KW-0297">G-protein coupled receptor</keyword>
<dbReference type="InterPro" id="IPR001681">
    <property type="entry name" value="Neurokn_rcpt"/>
</dbReference>
<keyword evidence="3 9" id="KW-0812">Transmembrane</keyword>
<feature type="region of interest" description="Disordered" evidence="10">
    <location>
        <begin position="1"/>
        <end position="29"/>
    </location>
</feature>
<keyword evidence="2" id="KW-1003">Cell membrane</keyword>
<feature type="transmembrane region" description="Helical" evidence="11">
    <location>
        <begin position="171"/>
        <end position="192"/>
    </location>
</feature>
<feature type="transmembrane region" description="Helical" evidence="11">
    <location>
        <begin position="352"/>
        <end position="376"/>
    </location>
</feature>
<keyword evidence="4 11" id="KW-1133">Transmembrane helix</keyword>
<dbReference type="InterPro" id="IPR017452">
    <property type="entry name" value="GPCR_Rhodpsn_7TM"/>
</dbReference>
<feature type="domain" description="G-protein coupled receptors family 1 profile" evidence="12">
    <location>
        <begin position="108"/>
        <end position="373"/>
    </location>
</feature>
<gene>
    <name evidence="13" type="ORF">CYNAS_LOCUS13631</name>
</gene>
<reference evidence="13" key="1">
    <citation type="submission" date="2023-07" db="EMBL/GenBank/DDBJ databases">
        <authorList>
            <consortium name="CYATHOMIX"/>
        </authorList>
    </citation>
    <scope>NUCLEOTIDE SEQUENCE</scope>
    <source>
        <strain evidence="13">N/A</strain>
    </source>
</reference>
<comment type="similarity">
    <text evidence="9">Belongs to the G-protein coupled receptor 1 family.</text>
</comment>
<dbReference type="Pfam" id="PF00001">
    <property type="entry name" value="7tm_1"/>
    <property type="match status" value="1"/>
</dbReference>
<name>A0AA36H0A0_CYLNA</name>
<evidence type="ECO:0000256" key="10">
    <source>
        <dbReference type="SAM" id="MobiDB-lite"/>
    </source>
</evidence>
<evidence type="ECO:0000313" key="13">
    <source>
        <dbReference type="EMBL" id="CAJ0601648.1"/>
    </source>
</evidence>
<dbReference type="PANTHER" id="PTHR46925">
    <property type="entry name" value="G-PROTEIN COUPLED RECEPTOR TKR-1-RELATED"/>
    <property type="match status" value="1"/>
</dbReference>
<feature type="transmembrane region" description="Helical" evidence="11">
    <location>
        <begin position="129"/>
        <end position="151"/>
    </location>
</feature>
<evidence type="ECO:0000256" key="9">
    <source>
        <dbReference type="RuleBase" id="RU000688"/>
    </source>
</evidence>
<feature type="transmembrane region" description="Helical" evidence="11">
    <location>
        <begin position="314"/>
        <end position="332"/>
    </location>
</feature>
<keyword evidence="14" id="KW-1185">Reference proteome</keyword>
<organism evidence="13 14">
    <name type="scientific">Cylicocyclus nassatus</name>
    <name type="common">Nematode worm</name>
    <dbReference type="NCBI Taxonomy" id="53992"/>
    <lineage>
        <taxon>Eukaryota</taxon>
        <taxon>Metazoa</taxon>
        <taxon>Ecdysozoa</taxon>
        <taxon>Nematoda</taxon>
        <taxon>Chromadorea</taxon>
        <taxon>Rhabditida</taxon>
        <taxon>Rhabditina</taxon>
        <taxon>Rhabditomorpha</taxon>
        <taxon>Strongyloidea</taxon>
        <taxon>Strongylidae</taxon>
        <taxon>Cylicocyclus</taxon>
    </lineage>
</organism>
<evidence type="ECO:0000256" key="6">
    <source>
        <dbReference type="ARBA" id="ARBA00023136"/>
    </source>
</evidence>
<protein>
    <recommendedName>
        <fullName evidence="12">G-protein coupled receptors family 1 profile domain-containing protein</fullName>
    </recommendedName>
</protein>
<evidence type="ECO:0000259" key="12">
    <source>
        <dbReference type="PROSITE" id="PS50262"/>
    </source>
</evidence>
<dbReference type="GO" id="GO:0005886">
    <property type="term" value="C:plasma membrane"/>
    <property type="evidence" value="ECO:0007669"/>
    <property type="project" value="UniProtKB-SubCell"/>
</dbReference>
<evidence type="ECO:0000256" key="2">
    <source>
        <dbReference type="ARBA" id="ARBA00022475"/>
    </source>
</evidence>
<dbReference type="PANTHER" id="PTHR46925:SF2">
    <property type="entry name" value="G-PROTEIN COUPLED RECEPTOR TKR-1-RELATED"/>
    <property type="match status" value="1"/>
</dbReference>
<accession>A0AA36H0A0</accession>
<comment type="subcellular location">
    <subcellularLocation>
        <location evidence="1">Cell membrane</location>
        <topology evidence="1">Multi-pass membrane protein</topology>
    </subcellularLocation>
</comment>
<evidence type="ECO:0000256" key="8">
    <source>
        <dbReference type="ARBA" id="ARBA00023224"/>
    </source>
</evidence>
<dbReference type="AlphaFoldDB" id="A0AA36H0A0"/>
<evidence type="ECO:0000256" key="7">
    <source>
        <dbReference type="ARBA" id="ARBA00023170"/>
    </source>
</evidence>
<keyword evidence="7 9" id="KW-0675">Receptor</keyword>
<dbReference type="SMART" id="SM01381">
    <property type="entry name" value="7TM_GPCR_Srsx"/>
    <property type="match status" value="1"/>
</dbReference>
<dbReference type="EMBL" id="CATQJL010000305">
    <property type="protein sequence ID" value="CAJ0601648.1"/>
    <property type="molecule type" value="Genomic_DNA"/>
</dbReference>
<dbReference type="PROSITE" id="PS00237">
    <property type="entry name" value="G_PROTEIN_RECEP_F1_1"/>
    <property type="match status" value="1"/>
</dbReference>
<evidence type="ECO:0000313" key="14">
    <source>
        <dbReference type="Proteomes" id="UP001176961"/>
    </source>
</evidence>
<feature type="transmembrane region" description="Helical" evidence="11">
    <location>
        <begin position="204"/>
        <end position="226"/>
    </location>
</feature>
<evidence type="ECO:0000256" key="1">
    <source>
        <dbReference type="ARBA" id="ARBA00004651"/>
    </source>
</evidence>
<feature type="transmembrane region" description="Helical" evidence="11">
    <location>
        <begin position="275"/>
        <end position="293"/>
    </location>
</feature>
<keyword evidence="8 9" id="KW-0807">Transducer</keyword>
<dbReference type="InterPro" id="IPR000276">
    <property type="entry name" value="GPCR_Rhodpsn"/>
</dbReference>
<evidence type="ECO:0000256" key="11">
    <source>
        <dbReference type="SAM" id="Phobius"/>
    </source>
</evidence>
<evidence type="ECO:0000256" key="3">
    <source>
        <dbReference type="ARBA" id="ARBA00022692"/>
    </source>
</evidence>
<dbReference type="SUPFAM" id="SSF81321">
    <property type="entry name" value="Family A G protein-coupled receptor-like"/>
    <property type="match status" value="1"/>
</dbReference>
<dbReference type="Gene3D" id="1.20.1070.10">
    <property type="entry name" value="Rhodopsin 7-helix transmembrane proteins"/>
    <property type="match status" value="1"/>
</dbReference>
<dbReference type="PRINTS" id="PR00237">
    <property type="entry name" value="GPCRRHODOPSN"/>
</dbReference>
<comment type="caution">
    <text evidence="13">The sequence shown here is derived from an EMBL/GenBank/DDBJ whole genome shotgun (WGS) entry which is preliminary data.</text>
</comment>